<keyword evidence="1" id="KW-0812">Transmembrane</keyword>
<dbReference type="EMBL" id="LAJX01000283">
    <property type="protein sequence ID" value="KJV05173.1"/>
    <property type="molecule type" value="Genomic_DNA"/>
</dbReference>
<evidence type="ECO:0000313" key="3">
    <source>
        <dbReference type="Proteomes" id="UP000033684"/>
    </source>
</evidence>
<sequence>MFFSTEKLLHGVPNLEITCWGNLSLFSLSFISLGSFVKPNKSVKGTRRPLAVLKFGFYQGSAASFRFR</sequence>
<proteinExistence type="predicted"/>
<accession>A0A0F3IF67</accession>
<dbReference type="AlphaFoldDB" id="A0A0F3IF67"/>
<name>A0A0F3IF67_9GAMM</name>
<keyword evidence="1" id="KW-1133">Transmembrane helix</keyword>
<organism evidence="2 3">
    <name type="scientific">Methylocucumis oryzae</name>
    <dbReference type="NCBI Taxonomy" id="1632867"/>
    <lineage>
        <taxon>Bacteria</taxon>
        <taxon>Pseudomonadati</taxon>
        <taxon>Pseudomonadota</taxon>
        <taxon>Gammaproteobacteria</taxon>
        <taxon>Methylococcales</taxon>
        <taxon>Methylococcaceae</taxon>
        <taxon>Methylocucumis</taxon>
    </lineage>
</organism>
<dbReference type="Proteomes" id="UP000033684">
    <property type="component" value="Unassembled WGS sequence"/>
</dbReference>
<reference evidence="2 3" key="2">
    <citation type="journal article" date="2016" name="Microb. Ecol.">
        <title>Genome Characteristics of a Novel Type I Methanotroph (Sn10-6) Isolated from a Flooded Indian Rice Field.</title>
        <authorList>
            <person name="Rahalkar M.C."/>
            <person name="Pandit P.S."/>
            <person name="Dhakephalkar P.K."/>
            <person name="Pore S."/>
            <person name="Arora P."/>
            <person name="Kapse N."/>
        </authorList>
    </citation>
    <scope>NUCLEOTIDE SEQUENCE [LARGE SCALE GENOMIC DNA]</scope>
    <source>
        <strain evidence="2 3">Sn10-6</strain>
    </source>
</reference>
<keyword evidence="1" id="KW-0472">Membrane</keyword>
<reference evidence="3" key="1">
    <citation type="submission" date="2015-03" db="EMBL/GenBank/DDBJ databases">
        <title>Draft genome sequence of a novel methanotroph (Sn10-6) isolated from flooded ricefield rhizosphere in India.</title>
        <authorList>
            <person name="Pandit P.S."/>
            <person name="Pore S.D."/>
            <person name="Arora P."/>
            <person name="Kapse N.G."/>
            <person name="Dhakephalkar P.K."/>
            <person name="Rahalkar M.C."/>
        </authorList>
    </citation>
    <scope>NUCLEOTIDE SEQUENCE [LARGE SCALE GENOMIC DNA]</scope>
    <source>
        <strain evidence="3">Sn10-6</strain>
    </source>
</reference>
<evidence type="ECO:0000256" key="1">
    <source>
        <dbReference type="SAM" id="Phobius"/>
    </source>
</evidence>
<feature type="transmembrane region" description="Helical" evidence="1">
    <location>
        <begin position="20"/>
        <end position="37"/>
    </location>
</feature>
<gene>
    <name evidence="2" type="ORF">VZ94_20090</name>
</gene>
<keyword evidence="3" id="KW-1185">Reference proteome</keyword>
<comment type="caution">
    <text evidence="2">The sequence shown here is derived from an EMBL/GenBank/DDBJ whole genome shotgun (WGS) entry which is preliminary data.</text>
</comment>
<protein>
    <submittedName>
        <fullName evidence="2">Uncharacterized protein</fullName>
    </submittedName>
</protein>
<evidence type="ECO:0000313" key="2">
    <source>
        <dbReference type="EMBL" id="KJV05173.1"/>
    </source>
</evidence>